<keyword evidence="2" id="KW-1133">Transmembrane helix</keyword>
<protein>
    <recommendedName>
        <fullName evidence="5">DUF4352 domain-containing protein</fullName>
    </recommendedName>
</protein>
<feature type="region of interest" description="Disordered" evidence="1">
    <location>
        <begin position="1"/>
        <end position="33"/>
    </location>
</feature>
<organism evidence="3 4">
    <name type="scientific">Streptosporangium longisporum</name>
    <dbReference type="NCBI Taxonomy" id="46187"/>
    <lineage>
        <taxon>Bacteria</taxon>
        <taxon>Bacillati</taxon>
        <taxon>Actinomycetota</taxon>
        <taxon>Actinomycetes</taxon>
        <taxon>Streptosporangiales</taxon>
        <taxon>Streptosporangiaceae</taxon>
        <taxon>Streptosporangium</taxon>
    </lineage>
</organism>
<comment type="caution">
    <text evidence="3">The sequence shown here is derived from an EMBL/GenBank/DDBJ whole genome shotgun (WGS) entry which is preliminary data.</text>
</comment>
<name>A0ABN3XVC0_9ACTN</name>
<dbReference type="EMBL" id="BAAAWD010000006">
    <property type="protein sequence ID" value="GAA2995917.1"/>
    <property type="molecule type" value="Genomic_DNA"/>
</dbReference>
<feature type="transmembrane region" description="Helical" evidence="2">
    <location>
        <begin position="35"/>
        <end position="57"/>
    </location>
</feature>
<dbReference type="Proteomes" id="UP001499930">
    <property type="component" value="Unassembled WGS sequence"/>
</dbReference>
<feature type="compositionally biased region" description="Basic and acidic residues" evidence="1">
    <location>
        <begin position="7"/>
        <end position="33"/>
    </location>
</feature>
<keyword evidence="4" id="KW-1185">Reference proteome</keyword>
<gene>
    <name evidence="3" type="ORF">GCM10017559_15470</name>
</gene>
<keyword evidence="2" id="KW-0472">Membrane</keyword>
<evidence type="ECO:0000313" key="4">
    <source>
        <dbReference type="Proteomes" id="UP001499930"/>
    </source>
</evidence>
<sequence length="235" mass="24441">MSTPVRPHPETGPRGESREGPGTPGRRDGERPGRWRAAGAVLTGIALAVAAVGLHAFGADVSDHDAPLTWTGSVGENVTGSRFSARVKAVHAARSIANASPGGSGNSPDGQKRVTTKGIFVIVEVGATATREPQRLGAPVLLADSGRGYEATDRMEETSTIVYPFVQPGWWTEGVAVFEIPPRELAGSRIVLAPQGGLVVEPNGPEIEIDLGLDEEAAKRLIAAAKDVYTPAGRG</sequence>
<reference evidence="3 4" key="1">
    <citation type="journal article" date="2019" name="Int. J. Syst. Evol. Microbiol.">
        <title>The Global Catalogue of Microorganisms (GCM) 10K type strain sequencing project: providing services to taxonomists for standard genome sequencing and annotation.</title>
        <authorList>
            <consortium name="The Broad Institute Genomics Platform"/>
            <consortium name="The Broad Institute Genome Sequencing Center for Infectious Disease"/>
            <person name="Wu L."/>
            <person name="Ma J."/>
        </authorList>
    </citation>
    <scope>NUCLEOTIDE SEQUENCE [LARGE SCALE GENOMIC DNA]</scope>
    <source>
        <strain evidence="3 4">JCM 3106</strain>
    </source>
</reference>
<proteinExistence type="predicted"/>
<accession>A0ABN3XVC0</accession>
<evidence type="ECO:0000256" key="1">
    <source>
        <dbReference type="SAM" id="MobiDB-lite"/>
    </source>
</evidence>
<dbReference type="RefSeq" id="WP_344890379.1">
    <property type="nucleotide sequence ID" value="NZ_BAAAWD010000006.1"/>
</dbReference>
<keyword evidence="2" id="KW-0812">Transmembrane</keyword>
<evidence type="ECO:0000313" key="3">
    <source>
        <dbReference type="EMBL" id="GAA2995917.1"/>
    </source>
</evidence>
<evidence type="ECO:0008006" key="5">
    <source>
        <dbReference type="Google" id="ProtNLM"/>
    </source>
</evidence>
<evidence type="ECO:0000256" key="2">
    <source>
        <dbReference type="SAM" id="Phobius"/>
    </source>
</evidence>